<feature type="domain" description="JmjC" evidence="4">
    <location>
        <begin position="83"/>
        <end position="276"/>
    </location>
</feature>
<comment type="similarity">
    <text evidence="3">Belongs to the ROX family.</text>
</comment>
<reference evidence="5" key="1">
    <citation type="submission" date="2023-06" db="EMBL/GenBank/DDBJ databases">
        <title>Survivors Of The Sea: Transcriptome response of Skeletonema marinoi to long-term dormancy.</title>
        <authorList>
            <person name="Pinder M.I.M."/>
            <person name="Kourtchenko O."/>
            <person name="Robertson E.K."/>
            <person name="Larsson T."/>
            <person name="Maumus F."/>
            <person name="Osuna-Cruz C.M."/>
            <person name="Vancaester E."/>
            <person name="Stenow R."/>
            <person name="Vandepoele K."/>
            <person name="Ploug H."/>
            <person name="Bruchert V."/>
            <person name="Godhe A."/>
            <person name="Topel M."/>
        </authorList>
    </citation>
    <scope>NUCLEOTIDE SEQUENCE</scope>
    <source>
        <strain evidence="5">R05AC</strain>
    </source>
</reference>
<dbReference type="Gene3D" id="2.60.120.650">
    <property type="entry name" value="Cupin"/>
    <property type="match status" value="1"/>
</dbReference>
<organism evidence="5 6">
    <name type="scientific">Skeletonema marinoi</name>
    <dbReference type="NCBI Taxonomy" id="267567"/>
    <lineage>
        <taxon>Eukaryota</taxon>
        <taxon>Sar</taxon>
        <taxon>Stramenopiles</taxon>
        <taxon>Ochrophyta</taxon>
        <taxon>Bacillariophyta</taxon>
        <taxon>Coscinodiscophyceae</taxon>
        <taxon>Thalassiosirophycidae</taxon>
        <taxon>Thalassiosirales</taxon>
        <taxon>Skeletonemataceae</taxon>
        <taxon>Skeletonema</taxon>
        <taxon>Skeletonema marinoi-dohrnii complex</taxon>
    </lineage>
</organism>
<dbReference type="EC" id="1.14.11.-" evidence="3"/>
<dbReference type="GO" id="GO:0032453">
    <property type="term" value="F:histone H3K4 demethylase activity"/>
    <property type="evidence" value="ECO:0007669"/>
    <property type="project" value="TreeGrafter"/>
</dbReference>
<keyword evidence="2 3" id="KW-0408">Iron</keyword>
<dbReference type="InterPro" id="IPR039994">
    <property type="entry name" value="NO66-like"/>
</dbReference>
<dbReference type="GO" id="GO:0005506">
    <property type="term" value="F:iron ion binding"/>
    <property type="evidence" value="ECO:0007669"/>
    <property type="project" value="UniProtKB-UniRule"/>
</dbReference>
<evidence type="ECO:0000259" key="4">
    <source>
        <dbReference type="PROSITE" id="PS51184"/>
    </source>
</evidence>
<protein>
    <recommendedName>
        <fullName evidence="3">Bifunctional lysine-specific demethylase and histidyl-hydroxylase</fullName>
        <ecNumber evidence="3">1.14.11.-</ecNumber>
    </recommendedName>
</protein>
<keyword evidence="3" id="KW-0805">Transcription regulation</keyword>
<dbReference type="PANTHER" id="PTHR13096:SF8">
    <property type="entry name" value="RIBOSOMAL OXYGENASE 1"/>
    <property type="match status" value="1"/>
</dbReference>
<keyword evidence="3" id="KW-0223">Dioxygenase</keyword>
<gene>
    <name evidence="5" type="ORF">QTG54_005422</name>
</gene>
<name>A0AAD8YF53_9STRA</name>
<accession>A0AAD8YF53</accession>
<evidence type="ECO:0000313" key="6">
    <source>
        <dbReference type="Proteomes" id="UP001224775"/>
    </source>
</evidence>
<evidence type="ECO:0000256" key="3">
    <source>
        <dbReference type="RuleBase" id="RU366061"/>
    </source>
</evidence>
<evidence type="ECO:0000256" key="1">
    <source>
        <dbReference type="ARBA" id="ARBA00022723"/>
    </source>
</evidence>
<comment type="function">
    <text evidence="3">Oxygenase that can act as both a histone lysine demethylase and a ribosomal histidine hydroxylase.</text>
</comment>
<keyword evidence="3" id="KW-0804">Transcription</keyword>
<dbReference type="InterPro" id="IPR003347">
    <property type="entry name" value="JmjC_dom"/>
</dbReference>
<dbReference type="Proteomes" id="UP001224775">
    <property type="component" value="Unassembled WGS sequence"/>
</dbReference>
<comment type="cofactor">
    <cofactor evidence="3">
        <name>Fe(2+)</name>
        <dbReference type="ChEBI" id="CHEBI:29033"/>
    </cofactor>
    <text evidence="3">Binds 1 Fe(2+) ion per subunit.</text>
</comment>
<keyword evidence="1 3" id="KW-0479">Metal-binding</keyword>
<dbReference type="PROSITE" id="PS51184">
    <property type="entry name" value="JMJC"/>
    <property type="match status" value="1"/>
</dbReference>
<dbReference type="EMBL" id="JATAAI010000008">
    <property type="protein sequence ID" value="KAK1743825.1"/>
    <property type="molecule type" value="Genomic_DNA"/>
</dbReference>
<dbReference type="GO" id="GO:0005730">
    <property type="term" value="C:nucleolus"/>
    <property type="evidence" value="ECO:0007669"/>
    <property type="project" value="TreeGrafter"/>
</dbReference>
<sequence length="473" mass="52647">MASKNSAGSAFQAIASSLCELGITTEAKKKDDDASQKESRSNHVQEFFRNVWQTQPSIFRSCQDACINKDCPLFKAIHMEWDDVAQMLHHCRESPSHAPLFFQNGNPITDPETTYANNPHAAYLDGCSIIVNHADFHHPIIANLCNSLQETFTRVNAHADDRDVLVVQLLGSKTWKVYRKVPIKYPFENEQVGKNGLGVDPSVFAGGLCFEDEEITLSAGDVLYMPRGFVHEASTHTQTATTTTTNGAIEPSFHITLALATHDWCIASILSDTIRNTLIDNPEFRKALPIGPCSEYGGAQCEVNNFLKQQLESAMSLIQTNVTSGLLHEQMTKKYSMHNSRAGELRRIITNRKRPIEDQAEDNCVGYYAACRLTLNSVVRASSVEERNRVVLEEGRLRGLTVREETMQSLMTIVALMKEKSSLEIRVKDLRSIAPTESMSMCSNQFICDFTLLSFARCCVELGALAVVKEAEA</sequence>
<comment type="caution">
    <text evidence="5">The sequence shown here is derived from an EMBL/GenBank/DDBJ whole genome shotgun (WGS) entry which is preliminary data.</text>
</comment>
<dbReference type="GO" id="GO:0051864">
    <property type="term" value="F:histone H3K36 demethylase activity"/>
    <property type="evidence" value="ECO:0007669"/>
    <property type="project" value="TreeGrafter"/>
</dbReference>
<comment type="subcellular location">
    <subcellularLocation>
        <location evidence="3">Nucleus</location>
    </subcellularLocation>
</comment>
<evidence type="ECO:0000256" key="2">
    <source>
        <dbReference type="ARBA" id="ARBA00023004"/>
    </source>
</evidence>
<keyword evidence="3" id="KW-0560">Oxidoreductase</keyword>
<dbReference type="SUPFAM" id="SSF51197">
    <property type="entry name" value="Clavaminate synthase-like"/>
    <property type="match status" value="1"/>
</dbReference>
<dbReference type="AlphaFoldDB" id="A0AAD8YF53"/>
<dbReference type="Pfam" id="PF08007">
    <property type="entry name" value="JmjC_2"/>
    <property type="match status" value="1"/>
</dbReference>
<proteinExistence type="inferred from homology"/>
<dbReference type="PANTHER" id="PTHR13096">
    <property type="entry name" value="MINA53 MYC INDUCED NUCLEAR ANTIGEN"/>
    <property type="match status" value="1"/>
</dbReference>
<keyword evidence="3" id="KW-0539">Nucleus</keyword>
<keyword evidence="6" id="KW-1185">Reference proteome</keyword>
<evidence type="ECO:0000313" key="5">
    <source>
        <dbReference type="EMBL" id="KAK1743825.1"/>
    </source>
</evidence>